<organism evidence="1 2">
    <name type="scientific">Acinetobacter bereziniae</name>
    <name type="common">Acinetobacter genomosp. 10</name>
    <dbReference type="NCBI Taxonomy" id="106648"/>
    <lineage>
        <taxon>Bacteria</taxon>
        <taxon>Pseudomonadati</taxon>
        <taxon>Pseudomonadota</taxon>
        <taxon>Gammaproteobacteria</taxon>
        <taxon>Moraxellales</taxon>
        <taxon>Moraxellaceae</taxon>
        <taxon>Acinetobacter</taxon>
    </lineage>
</organism>
<dbReference type="RefSeq" id="WP_009585851.1">
    <property type="nucleotide sequence ID" value="NZ_BKMM01000012.1"/>
</dbReference>
<dbReference type="EMBL" id="CP092085">
    <property type="protein sequence ID" value="UUN96963.1"/>
    <property type="molecule type" value="Genomic_DNA"/>
</dbReference>
<evidence type="ECO:0000313" key="1">
    <source>
        <dbReference type="EMBL" id="UUN96963.1"/>
    </source>
</evidence>
<protein>
    <submittedName>
        <fullName evidence="1">Uncharacterized protein</fullName>
    </submittedName>
</protein>
<sequence length="188" mass="22800">MTEIRLIQAFPQELFDDVILVAQYLENQKIQLHDNTQCEVIIHQALIKIPARIYINAIQSVEFQNFPLIQRQILWCIFTRHHDGFVRQKALEKLLQQNLEYFMTPFIFQLLGEYVAEILKIIEPHLNENNQNKWSDFILENCQYFQTTQSRIVSYWNEYYRSSYPDFKNYIGHQILTKLKKYEESRFK</sequence>
<dbReference type="Proteomes" id="UP000644140">
    <property type="component" value="Chromosome"/>
</dbReference>
<reference evidence="1" key="1">
    <citation type="submission" date="2022-02" db="EMBL/GenBank/DDBJ databases">
        <title>Characterization of Tn125 harboring carbapenem-resistant Acinetobacter bereziniae clinical isolates.</title>
        <authorList>
            <person name="Wong N.-K."/>
            <person name="Pan Q."/>
        </authorList>
    </citation>
    <scope>NUCLEOTIDE SEQUENCE</scope>
    <source>
        <strain evidence="1">GD03393</strain>
    </source>
</reference>
<accession>A0A8I1AFQ7</accession>
<gene>
    <name evidence="1" type="ORF">I9054_016600</name>
</gene>
<proteinExistence type="predicted"/>
<name>A0A8I1AFQ7_ACIBZ</name>
<dbReference type="AlphaFoldDB" id="A0A8I1AFQ7"/>
<evidence type="ECO:0000313" key="2">
    <source>
        <dbReference type="Proteomes" id="UP000644140"/>
    </source>
</evidence>